<dbReference type="PANTHER" id="PTHR43812">
    <property type="entry name" value="BLR2425 PROTEIN"/>
    <property type="match status" value="1"/>
</dbReference>
<gene>
    <name evidence="2" type="ORF">NG900_00315</name>
</gene>
<accession>A0ABT1AE79</accession>
<dbReference type="SMART" id="SM00903">
    <property type="entry name" value="Flavin_Reduct"/>
    <property type="match status" value="1"/>
</dbReference>
<evidence type="ECO:0000313" key="3">
    <source>
        <dbReference type="Proteomes" id="UP001162811"/>
    </source>
</evidence>
<feature type="domain" description="Flavin reductase like" evidence="1">
    <location>
        <begin position="26"/>
        <end position="177"/>
    </location>
</feature>
<dbReference type="Gene3D" id="2.30.110.10">
    <property type="entry name" value="Electron Transport, Fmn-binding Protein, Chain A"/>
    <property type="match status" value="1"/>
</dbReference>
<dbReference type="EMBL" id="JAMXHT010000001">
    <property type="protein sequence ID" value="MCO5396639.1"/>
    <property type="molecule type" value="Genomic_DNA"/>
</dbReference>
<keyword evidence="3" id="KW-1185">Reference proteome</keyword>
<reference evidence="2" key="1">
    <citation type="submission" date="2022-06" db="EMBL/GenBank/DDBJ databases">
        <authorList>
            <person name="Lu C.-H."/>
        </authorList>
    </citation>
    <scope>NUCLEOTIDE SEQUENCE</scope>
    <source>
        <strain evidence="2">21MJYT02-11</strain>
    </source>
</reference>
<protein>
    <submittedName>
        <fullName evidence="2">Flavin reductase family protein</fullName>
    </submittedName>
</protein>
<evidence type="ECO:0000259" key="1">
    <source>
        <dbReference type="SMART" id="SM00903"/>
    </source>
</evidence>
<evidence type="ECO:0000313" key="2">
    <source>
        <dbReference type="EMBL" id="MCO5396639.1"/>
    </source>
</evidence>
<reference evidence="2" key="2">
    <citation type="journal article" date="2023" name="Front. Microbiol.">
        <title>Ralstonia chuxiongensis sp. nov., Ralstonia mojiangensis sp. nov., and Ralstonia soli sp. nov., isolated from tobacco fields, are three novel species in the family Burkholderiaceae.</title>
        <authorList>
            <person name="Lu C.H."/>
            <person name="Zhang Y.Y."/>
            <person name="Jiang N."/>
            <person name="Chen W."/>
            <person name="Shao X."/>
            <person name="Zhao Z.M."/>
            <person name="Lu W.L."/>
            <person name="Hu X."/>
            <person name="Xi Y.X."/>
            <person name="Zou S.Y."/>
            <person name="Wei Q.J."/>
            <person name="Lin Z.L."/>
            <person name="Gong L."/>
            <person name="Gai X.T."/>
            <person name="Zhang L.Q."/>
            <person name="Li J.Y."/>
            <person name="Jin Y."/>
            <person name="Xia Z.Y."/>
        </authorList>
    </citation>
    <scope>NUCLEOTIDE SEQUENCE</scope>
    <source>
        <strain evidence="2">21MJYT02-11</strain>
    </source>
</reference>
<proteinExistence type="predicted"/>
<dbReference type="InterPro" id="IPR002563">
    <property type="entry name" value="Flavin_Rdtase-like_dom"/>
</dbReference>
<sequence length="207" mass="22490">MRNTDTYSYLIRDGHDLAHDPVPGILGPRPIGWISTCDASGRPRLQTYSFFGIFNYVPPIVGFASVGGTESVKNTESTGEFAYNLATRPLAGCVNETIVPALTEMDEFERSGLTKARSIAIAAPRVAESPVSLECRVTSIQQLNGLDSEALNTWLVLGEVVAVHINRDLLCEGLYDTVAAQPILRGGGVCDYFEVLEAGKFRMAHPR</sequence>
<dbReference type="RefSeq" id="WP_252675599.1">
    <property type="nucleotide sequence ID" value="NZ_JAMXHT010000001.1"/>
</dbReference>
<dbReference type="SUPFAM" id="SSF50475">
    <property type="entry name" value="FMN-binding split barrel"/>
    <property type="match status" value="1"/>
</dbReference>
<dbReference type="Pfam" id="PF01613">
    <property type="entry name" value="Flavin_Reduct"/>
    <property type="match status" value="1"/>
</dbReference>
<dbReference type="PANTHER" id="PTHR43812:SF2">
    <property type="entry name" value="FLAVIN REDUCTASE LIKE DOMAIN-CONTAINING PROTEIN"/>
    <property type="match status" value="1"/>
</dbReference>
<comment type="caution">
    <text evidence="2">The sequence shown here is derived from an EMBL/GenBank/DDBJ whole genome shotgun (WGS) entry which is preliminary data.</text>
</comment>
<organism evidence="2 3">
    <name type="scientific">Ralstonia soli</name>
    <dbReference type="NCBI Taxonomy" id="2953896"/>
    <lineage>
        <taxon>Bacteria</taxon>
        <taxon>Pseudomonadati</taxon>
        <taxon>Pseudomonadota</taxon>
        <taxon>Betaproteobacteria</taxon>
        <taxon>Burkholderiales</taxon>
        <taxon>Burkholderiaceae</taxon>
        <taxon>Ralstonia</taxon>
    </lineage>
</organism>
<name>A0ABT1AE79_9RALS</name>
<dbReference type="InterPro" id="IPR012349">
    <property type="entry name" value="Split_barrel_FMN-bd"/>
</dbReference>
<dbReference type="Proteomes" id="UP001162811">
    <property type="component" value="Unassembled WGS sequence"/>
</dbReference>